<name>A0A0M6YGV1_9RHOB</name>
<organism evidence="2 3">
    <name type="scientific">Jannaschia donghaensis</name>
    <dbReference type="NCBI Taxonomy" id="420998"/>
    <lineage>
        <taxon>Bacteria</taxon>
        <taxon>Pseudomonadati</taxon>
        <taxon>Pseudomonadota</taxon>
        <taxon>Alphaproteobacteria</taxon>
        <taxon>Rhodobacterales</taxon>
        <taxon>Roseobacteraceae</taxon>
        <taxon>Jannaschia</taxon>
    </lineage>
</organism>
<protein>
    <submittedName>
        <fullName evidence="2">Uncharacterized protein</fullName>
    </submittedName>
</protein>
<feature type="transmembrane region" description="Helical" evidence="1">
    <location>
        <begin position="72"/>
        <end position="90"/>
    </location>
</feature>
<evidence type="ECO:0000256" key="1">
    <source>
        <dbReference type="SAM" id="Phobius"/>
    </source>
</evidence>
<keyword evidence="1" id="KW-0812">Transmembrane</keyword>
<dbReference type="AlphaFoldDB" id="A0A0M6YGV1"/>
<reference evidence="2 3" key="1">
    <citation type="submission" date="2015-07" db="EMBL/GenBank/DDBJ databases">
        <authorList>
            <person name="Noorani M."/>
        </authorList>
    </citation>
    <scope>NUCLEOTIDE SEQUENCE [LARGE SCALE GENOMIC DNA]</scope>
    <source>
        <strain evidence="2 3">CECT 7802</strain>
    </source>
</reference>
<dbReference type="STRING" id="420998.JDO7802_01592"/>
<dbReference type="EMBL" id="CXSU01000011">
    <property type="protein sequence ID" value="CTQ49578.1"/>
    <property type="molecule type" value="Genomic_DNA"/>
</dbReference>
<gene>
    <name evidence="2" type="ORF">JDO7802_01592</name>
</gene>
<keyword evidence="1" id="KW-0472">Membrane</keyword>
<dbReference type="Proteomes" id="UP000049222">
    <property type="component" value="Unassembled WGS sequence"/>
</dbReference>
<accession>A0A0M6YGV1</accession>
<keyword evidence="1" id="KW-1133">Transmembrane helix</keyword>
<sequence>MTHAKLAPVMGLMMGGMIPLMMHGQMGGAGAAFLLSHVVLGLAALTLALVVPSVRRWVGRHKPTRAMGLKMGLGALVGFALICSHCLVTLHGTI</sequence>
<keyword evidence="3" id="KW-1185">Reference proteome</keyword>
<proteinExistence type="predicted"/>
<dbReference type="OrthoDB" id="10018082at2"/>
<evidence type="ECO:0000313" key="2">
    <source>
        <dbReference type="EMBL" id="CTQ49578.1"/>
    </source>
</evidence>
<evidence type="ECO:0000313" key="3">
    <source>
        <dbReference type="Proteomes" id="UP000049222"/>
    </source>
</evidence>
<dbReference type="RefSeq" id="WP_144430554.1">
    <property type="nucleotide sequence ID" value="NZ_CXSU01000011.1"/>
</dbReference>